<comment type="caution">
    <text evidence="7">The sequence shown here is derived from an EMBL/GenBank/DDBJ whole genome shotgun (WGS) entry which is preliminary data.</text>
</comment>
<keyword evidence="4" id="KW-0472">Membrane</keyword>
<reference evidence="7" key="1">
    <citation type="journal article" date="2020" name="bioRxiv">
        <title>Hybrid origin of Populus tomentosa Carr. identified through genome sequencing and phylogenomic analysis.</title>
        <authorList>
            <person name="An X."/>
            <person name="Gao K."/>
            <person name="Chen Z."/>
            <person name="Li J."/>
            <person name="Yang X."/>
            <person name="Yang X."/>
            <person name="Zhou J."/>
            <person name="Guo T."/>
            <person name="Zhao T."/>
            <person name="Huang S."/>
            <person name="Miao D."/>
            <person name="Khan W.U."/>
            <person name="Rao P."/>
            <person name="Ye M."/>
            <person name="Lei B."/>
            <person name="Liao W."/>
            <person name="Wang J."/>
            <person name="Ji L."/>
            <person name="Li Y."/>
            <person name="Guo B."/>
            <person name="Mustafa N.S."/>
            <person name="Li S."/>
            <person name="Yun Q."/>
            <person name="Keller S.R."/>
            <person name="Mao J."/>
            <person name="Zhang R."/>
            <person name="Strauss S.H."/>
        </authorList>
    </citation>
    <scope>NUCLEOTIDE SEQUENCE</scope>
    <source>
        <strain evidence="7">GM15</strain>
        <tissue evidence="7">Leaf</tissue>
    </source>
</reference>
<feature type="region of interest" description="Disordered" evidence="3">
    <location>
        <begin position="177"/>
        <end position="196"/>
    </location>
</feature>
<dbReference type="CDD" id="cd00590">
    <property type="entry name" value="RRM_SF"/>
    <property type="match status" value="1"/>
</dbReference>
<evidence type="ECO:0000313" key="8">
    <source>
        <dbReference type="Proteomes" id="UP000886885"/>
    </source>
</evidence>
<keyword evidence="1 2" id="KW-0694">RNA-binding</keyword>
<evidence type="ECO:0000313" key="7">
    <source>
        <dbReference type="EMBL" id="KAG6763995.1"/>
    </source>
</evidence>
<dbReference type="GO" id="GO:1990904">
    <property type="term" value="C:ribonucleoprotein complex"/>
    <property type="evidence" value="ECO:0007669"/>
    <property type="project" value="TreeGrafter"/>
</dbReference>
<dbReference type="PROSITE" id="PS50102">
    <property type="entry name" value="RRM"/>
    <property type="match status" value="1"/>
</dbReference>
<feature type="region of interest" description="Disordered" evidence="3">
    <location>
        <begin position="145"/>
        <end position="165"/>
    </location>
</feature>
<dbReference type="OrthoDB" id="339151at2759"/>
<proteinExistence type="predicted"/>
<evidence type="ECO:0000259" key="6">
    <source>
        <dbReference type="PROSITE" id="PS50177"/>
    </source>
</evidence>
<keyword evidence="8" id="KW-1185">Reference proteome</keyword>
<accession>A0A8X7Z8D8</accession>
<evidence type="ECO:0000256" key="3">
    <source>
        <dbReference type="SAM" id="MobiDB-lite"/>
    </source>
</evidence>
<evidence type="ECO:0000259" key="5">
    <source>
        <dbReference type="PROSITE" id="PS50102"/>
    </source>
</evidence>
<dbReference type="CDD" id="cd00780">
    <property type="entry name" value="NTF2"/>
    <property type="match status" value="1"/>
</dbReference>
<dbReference type="SMART" id="SM00360">
    <property type="entry name" value="RRM"/>
    <property type="match status" value="1"/>
</dbReference>
<sequence>MATQVDESTVKLNPKVVGNVFAQQYYNTLSKSPEVLHNFYNDLSLISRPGLDGSVSSASALEEIKKLILSLDYKNCVVEIQTVDSQESYENAVMVIVTGFFAGKDSDRKRFTQAFFLVPQDDGTKYYVLNDIFRYVEESENKKISDADNIAPPTPVTPSPEPASVPDHTVAVNVSTNSEEGGVQAKESGDPLDNWEIPTSEKDIVVEKEVVATQNDAHPVSEAVASSVQEDAPKKSYASVVSKCIESQNTTISTKGFRCETCETVTYSCTTHGFFSSNRFSSPTRQQYCGNQQKQYCRFLFLYIFSLCLGYYLDGVYSFSCIFKPLLLNFPVSVEGYSIFVANLPMDATVDELIQTFSKFGAIKPDGVQVRSYKQDKNCFGFVEFESANSVEKALEVLLQLYALLISQSLVSVSFVHFKCNYFCCSSVDGSFYCVLFQVSTVMIGTRTAHIERKNAKTDGERYPVRKGGFRNDNFRNRGNFGGGRGYGRNDFENQGGVSGQARGTTGHNGEANKKVYQNGWARGPRQAQAGRN</sequence>
<evidence type="ECO:0000256" key="4">
    <source>
        <dbReference type="SAM" id="Phobius"/>
    </source>
</evidence>
<dbReference type="Proteomes" id="UP000886885">
    <property type="component" value="Chromosome 8D"/>
</dbReference>
<evidence type="ECO:0000256" key="2">
    <source>
        <dbReference type="PROSITE-ProRule" id="PRU00176"/>
    </source>
</evidence>
<dbReference type="GO" id="GO:0005829">
    <property type="term" value="C:cytosol"/>
    <property type="evidence" value="ECO:0007669"/>
    <property type="project" value="TreeGrafter"/>
</dbReference>
<dbReference type="Pfam" id="PF00076">
    <property type="entry name" value="RRM_1"/>
    <property type="match status" value="1"/>
</dbReference>
<dbReference type="InterPro" id="IPR000504">
    <property type="entry name" value="RRM_dom"/>
</dbReference>
<evidence type="ECO:0000256" key="1">
    <source>
        <dbReference type="ARBA" id="ARBA00022884"/>
    </source>
</evidence>
<dbReference type="InterPro" id="IPR018222">
    <property type="entry name" value="Nuclear_transport_factor_2_euk"/>
</dbReference>
<dbReference type="InterPro" id="IPR039539">
    <property type="entry name" value="Ras_GTPase_bind_prot"/>
</dbReference>
<protein>
    <recommendedName>
        <fullName evidence="9">Nuclear transport factor 2 family protein with RNA binding domain</fullName>
    </recommendedName>
</protein>
<dbReference type="FunFam" id="3.10.450.50:FF:000003">
    <property type="entry name" value="Nuclear transport factor 2 family protein"/>
    <property type="match status" value="1"/>
</dbReference>
<dbReference type="PROSITE" id="PS50177">
    <property type="entry name" value="NTF2_DOMAIN"/>
    <property type="match status" value="1"/>
</dbReference>
<keyword evidence="4" id="KW-1133">Transmembrane helix</keyword>
<evidence type="ECO:0008006" key="9">
    <source>
        <dbReference type="Google" id="ProtNLM"/>
    </source>
</evidence>
<dbReference type="PANTHER" id="PTHR10693">
    <property type="entry name" value="RAS GTPASE-ACTIVATING PROTEIN-BINDING PROTEIN"/>
    <property type="match status" value="1"/>
</dbReference>
<dbReference type="AlphaFoldDB" id="A0A8X7Z8D8"/>
<gene>
    <name evidence="7" type="ORF">POTOM_031446</name>
</gene>
<feature type="domain" description="RRM" evidence="5">
    <location>
        <begin position="337"/>
        <end position="418"/>
    </location>
</feature>
<dbReference type="Pfam" id="PF02136">
    <property type="entry name" value="NTF2"/>
    <property type="match status" value="1"/>
</dbReference>
<keyword evidence="4" id="KW-0812">Transmembrane</keyword>
<feature type="region of interest" description="Disordered" evidence="3">
    <location>
        <begin position="492"/>
        <end position="533"/>
    </location>
</feature>
<dbReference type="GO" id="GO:0003729">
    <property type="term" value="F:mRNA binding"/>
    <property type="evidence" value="ECO:0007669"/>
    <property type="project" value="TreeGrafter"/>
</dbReference>
<dbReference type="InterPro" id="IPR002075">
    <property type="entry name" value="NTF2_dom"/>
</dbReference>
<name>A0A8X7Z8D8_POPTO</name>
<dbReference type="EMBL" id="JAAWWB010000016">
    <property type="protein sequence ID" value="KAG6763995.1"/>
    <property type="molecule type" value="Genomic_DNA"/>
</dbReference>
<feature type="domain" description="NTF2" evidence="6">
    <location>
        <begin position="17"/>
        <end position="135"/>
    </location>
</feature>
<organism evidence="7 8">
    <name type="scientific">Populus tomentosa</name>
    <name type="common">Chinese white poplar</name>
    <dbReference type="NCBI Taxonomy" id="118781"/>
    <lineage>
        <taxon>Eukaryota</taxon>
        <taxon>Viridiplantae</taxon>
        <taxon>Streptophyta</taxon>
        <taxon>Embryophyta</taxon>
        <taxon>Tracheophyta</taxon>
        <taxon>Spermatophyta</taxon>
        <taxon>Magnoliopsida</taxon>
        <taxon>eudicotyledons</taxon>
        <taxon>Gunneridae</taxon>
        <taxon>Pentapetalae</taxon>
        <taxon>rosids</taxon>
        <taxon>fabids</taxon>
        <taxon>Malpighiales</taxon>
        <taxon>Salicaceae</taxon>
        <taxon>Saliceae</taxon>
        <taxon>Populus</taxon>
    </lineage>
</organism>
<dbReference type="PANTHER" id="PTHR10693:SF45">
    <property type="entry name" value="NUCLEAR TRANSPORT FACTOR 2 (NTF2) FAMILY PROTEIN WITH RNA BINDING (RRM-RBD-RNP MOTIFS) DOMAIN-CONTAINING PROTEIN"/>
    <property type="match status" value="1"/>
</dbReference>
<feature type="transmembrane region" description="Helical" evidence="4">
    <location>
        <begin position="299"/>
        <end position="319"/>
    </location>
</feature>
<feature type="compositionally biased region" description="Pro residues" evidence="3">
    <location>
        <begin position="152"/>
        <end position="163"/>
    </location>
</feature>